<gene>
    <name evidence="1" type="ORF">MLD38_005367</name>
</gene>
<reference evidence="2" key="1">
    <citation type="journal article" date="2023" name="Front. Plant Sci.">
        <title>Chromosomal-level genome assembly of Melastoma candidum provides insights into trichome evolution.</title>
        <authorList>
            <person name="Zhong Y."/>
            <person name="Wu W."/>
            <person name="Sun C."/>
            <person name="Zou P."/>
            <person name="Liu Y."/>
            <person name="Dai S."/>
            <person name="Zhou R."/>
        </authorList>
    </citation>
    <scope>NUCLEOTIDE SEQUENCE [LARGE SCALE GENOMIC DNA]</scope>
</reference>
<name>A0ACB9S7T3_9MYRT</name>
<dbReference type="Proteomes" id="UP001057402">
    <property type="component" value="Chromosome 2"/>
</dbReference>
<evidence type="ECO:0000313" key="2">
    <source>
        <dbReference type="Proteomes" id="UP001057402"/>
    </source>
</evidence>
<accession>A0ACB9S7T3</accession>
<organism evidence="1 2">
    <name type="scientific">Melastoma candidum</name>
    <dbReference type="NCBI Taxonomy" id="119954"/>
    <lineage>
        <taxon>Eukaryota</taxon>
        <taxon>Viridiplantae</taxon>
        <taxon>Streptophyta</taxon>
        <taxon>Embryophyta</taxon>
        <taxon>Tracheophyta</taxon>
        <taxon>Spermatophyta</taxon>
        <taxon>Magnoliopsida</taxon>
        <taxon>eudicotyledons</taxon>
        <taxon>Gunneridae</taxon>
        <taxon>Pentapetalae</taxon>
        <taxon>rosids</taxon>
        <taxon>malvids</taxon>
        <taxon>Myrtales</taxon>
        <taxon>Melastomataceae</taxon>
        <taxon>Melastomatoideae</taxon>
        <taxon>Melastomateae</taxon>
        <taxon>Melastoma</taxon>
    </lineage>
</organism>
<dbReference type="EMBL" id="CM042881">
    <property type="protein sequence ID" value="KAI4387541.1"/>
    <property type="molecule type" value="Genomic_DNA"/>
</dbReference>
<comment type="caution">
    <text evidence="1">The sequence shown here is derived from an EMBL/GenBank/DDBJ whole genome shotgun (WGS) entry which is preliminary data.</text>
</comment>
<protein>
    <submittedName>
        <fullName evidence="1">Uncharacterized protein</fullName>
    </submittedName>
</protein>
<evidence type="ECO:0000313" key="1">
    <source>
        <dbReference type="EMBL" id="KAI4387541.1"/>
    </source>
</evidence>
<sequence length="169" mass="19096">MFLYKEMKSLPLFEGQLQEGGAPSIAKFSSIFSSPDRRRSAAKIKIKFKPEDQDSSFQDQTSAAWCSSPSPEDSRSSVISRRVQIKRHLQKTPDQASSPEDFPDQAYKALVIFATPEDPLDQVLHLQHLHQHTFLKLQRIFARASTLPSFGHFTSIESEDSRASSVTRD</sequence>
<proteinExistence type="predicted"/>
<keyword evidence="2" id="KW-1185">Reference proteome</keyword>